<feature type="zinc finger region" description="dksA C4-type" evidence="4">
    <location>
        <begin position="93"/>
        <end position="117"/>
    </location>
</feature>
<dbReference type="InterPro" id="IPR000962">
    <property type="entry name" value="Znf_DskA_TraR"/>
</dbReference>
<feature type="domain" description="Zinc finger DksA/TraR C4-type" evidence="5">
    <location>
        <begin position="88"/>
        <end position="122"/>
    </location>
</feature>
<evidence type="ECO:0000256" key="1">
    <source>
        <dbReference type="ARBA" id="ARBA00022723"/>
    </source>
</evidence>
<reference evidence="6" key="1">
    <citation type="submission" date="2019-02" db="EMBL/GenBank/DDBJ databases">
        <authorList>
            <person name="Li S.-H."/>
        </authorList>
    </citation>
    <scope>NUCLEOTIDE SEQUENCE</scope>
    <source>
        <strain evidence="6">IMCC14734</strain>
    </source>
</reference>
<evidence type="ECO:0000313" key="7">
    <source>
        <dbReference type="Proteomes" id="UP001143362"/>
    </source>
</evidence>
<dbReference type="Proteomes" id="UP001143362">
    <property type="component" value="Unassembled WGS sequence"/>
</dbReference>
<dbReference type="EMBL" id="SHNN01000005">
    <property type="protein sequence ID" value="MCX2982977.1"/>
    <property type="molecule type" value="Genomic_DNA"/>
</dbReference>
<evidence type="ECO:0000313" key="6">
    <source>
        <dbReference type="EMBL" id="MCX2982977.1"/>
    </source>
</evidence>
<dbReference type="RefSeq" id="WP_279247009.1">
    <property type="nucleotide sequence ID" value="NZ_SHNN01000005.1"/>
</dbReference>
<dbReference type="PANTHER" id="PTHR33823:SF4">
    <property type="entry name" value="GENERAL STRESS PROTEIN 16O"/>
    <property type="match status" value="1"/>
</dbReference>
<dbReference type="Pfam" id="PF01258">
    <property type="entry name" value="zf-dskA_traR"/>
    <property type="match status" value="1"/>
</dbReference>
<proteinExistence type="predicted"/>
<name>A0ABT3TKW6_9GAMM</name>
<comment type="caution">
    <text evidence="6">The sequence shown here is derived from an EMBL/GenBank/DDBJ whole genome shotgun (WGS) entry which is preliminary data.</text>
</comment>
<keyword evidence="2" id="KW-0863">Zinc-finger</keyword>
<keyword evidence="3" id="KW-0862">Zinc</keyword>
<dbReference type="InterPro" id="IPR020458">
    <property type="entry name" value="Znf_DskA_TraR_CS"/>
</dbReference>
<evidence type="ECO:0000256" key="4">
    <source>
        <dbReference type="PROSITE-ProRule" id="PRU00510"/>
    </source>
</evidence>
<sequence>MAVAPAEPLSSAQMQLLEQTLRRIHRELMEQLQGTDAAAAPVSLDQQSVGRLSRMDAIAQQQMALANQGHVRAHLSRVERALAALAEGEYGYCDDCDQPIAWARLQIRPDSPLCVACQERNETGNSS</sequence>
<keyword evidence="1" id="KW-0479">Metal-binding</keyword>
<accession>A0ABT3TKW6</accession>
<protein>
    <submittedName>
        <fullName evidence="6">TraR/DksA family transcriptional regulator</fullName>
    </submittedName>
</protein>
<evidence type="ECO:0000256" key="3">
    <source>
        <dbReference type="ARBA" id="ARBA00022833"/>
    </source>
</evidence>
<evidence type="ECO:0000256" key="2">
    <source>
        <dbReference type="ARBA" id="ARBA00022771"/>
    </source>
</evidence>
<dbReference type="Gene3D" id="1.20.120.910">
    <property type="entry name" value="DksA, coiled-coil domain"/>
    <property type="match status" value="1"/>
</dbReference>
<keyword evidence="7" id="KW-1185">Reference proteome</keyword>
<dbReference type="SUPFAM" id="SSF57716">
    <property type="entry name" value="Glucocorticoid receptor-like (DNA-binding domain)"/>
    <property type="match status" value="1"/>
</dbReference>
<organism evidence="6 7">
    <name type="scientific">Candidatus Litorirhabdus singularis</name>
    <dbReference type="NCBI Taxonomy" id="2518993"/>
    <lineage>
        <taxon>Bacteria</taxon>
        <taxon>Pseudomonadati</taxon>
        <taxon>Pseudomonadota</taxon>
        <taxon>Gammaproteobacteria</taxon>
        <taxon>Cellvibrionales</taxon>
        <taxon>Halieaceae</taxon>
        <taxon>Candidatus Litorirhabdus</taxon>
    </lineage>
</organism>
<dbReference type="PROSITE" id="PS01102">
    <property type="entry name" value="ZF_DKSA_1"/>
    <property type="match status" value="1"/>
</dbReference>
<evidence type="ECO:0000259" key="5">
    <source>
        <dbReference type="Pfam" id="PF01258"/>
    </source>
</evidence>
<dbReference type="PROSITE" id="PS51128">
    <property type="entry name" value="ZF_DKSA_2"/>
    <property type="match status" value="1"/>
</dbReference>
<gene>
    <name evidence="6" type="ORF">EYC98_19110</name>
</gene>
<dbReference type="PANTHER" id="PTHR33823">
    <property type="entry name" value="RNA POLYMERASE-BINDING TRANSCRIPTION FACTOR DKSA-RELATED"/>
    <property type="match status" value="1"/>
</dbReference>